<evidence type="ECO:0000313" key="3">
    <source>
        <dbReference type="EMBL" id="KAJ7308081.1"/>
    </source>
</evidence>
<feature type="compositionally biased region" description="Basic and acidic residues" evidence="1">
    <location>
        <begin position="568"/>
        <end position="588"/>
    </location>
</feature>
<sequence length="688" mass="78049">MLEGSSPIDSGASSAQDPEPLRQRLQALWEAKDMEKLKEEIQRGYATLEDPLGWLLDVLEGSEDWKAKGHSLATCLVKELQTWLRTHPRGQLSGLRLKKVHARVFPILAQCHGNLLDPLIVIYQLHAADHHYLLGQIEHLYHRKKYKEAAILSIKFHLQPDLNLEEMCVPLLLQEKTDLVEAYVEGYPILQERLLRMVDAWFAPGFQTKDVIRNCQGLSSLRPEKFNQRLLNKTVFRFLDRYGLDPALCPNVVNQRHLGTLKYLLHKRFVEKTMTHENWMDHVQSTVGKNPWLQEKLVQLLVRHGGLGVAAWWARHYGLPKERLPYGLMEEMEKLKLQEREEDPPELMADAGENRRKEGCYHLPLPRDRVLFVSTWAELPNVEKAVLQPGQVVGIDMEWRPSFGAVGGKPRVSLVQLAVQGWVFLLDMLQLLGNGREEEEESLAHFFRNLFADPTVTKIDLHGLRRTCAAFREVDKQMCSFLDLLAVQKQLPKCSEQAKKAFRDVDGDVFPAAEGSKRVRPPPAERGLSLLVHEVLGKPLDKTEQLSNWEKRPLRESQILYAAGKAHGGAEAKKPASEEEALDPRAESSGHAPGEVPAVSASISVQDFRVVCDNMLQGLGRYLRCLGVDVQILENEDEHRKAAEIARQEGRVILTSGLPYHTLQSQVGKAAASTWIPPRRPRTKPCRC</sequence>
<dbReference type="PANTHER" id="PTHR47765">
    <property type="entry name" value="3'-5' EXONUCLEASE DOMAIN-CONTAINING PROTEIN"/>
    <property type="match status" value="1"/>
</dbReference>
<name>A0A9Q0XBA7_9SAUR</name>
<dbReference type="EMBL" id="JAPFRF010000018">
    <property type="protein sequence ID" value="KAJ7308081.1"/>
    <property type="molecule type" value="Genomic_DNA"/>
</dbReference>
<evidence type="ECO:0000259" key="2">
    <source>
        <dbReference type="SMART" id="SM00474"/>
    </source>
</evidence>
<proteinExistence type="predicted"/>
<dbReference type="SUPFAM" id="SSF53098">
    <property type="entry name" value="Ribonuclease H-like"/>
    <property type="match status" value="1"/>
</dbReference>
<dbReference type="AlphaFoldDB" id="A0A9Q0XBA7"/>
<dbReference type="GO" id="GO:0003676">
    <property type="term" value="F:nucleic acid binding"/>
    <property type="evidence" value="ECO:0007669"/>
    <property type="project" value="InterPro"/>
</dbReference>
<organism evidence="3 4">
    <name type="scientific">Phrynocephalus forsythii</name>
    <dbReference type="NCBI Taxonomy" id="171643"/>
    <lineage>
        <taxon>Eukaryota</taxon>
        <taxon>Metazoa</taxon>
        <taxon>Chordata</taxon>
        <taxon>Craniata</taxon>
        <taxon>Vertebrata</taxon>
        <taxon>Euteleostomi</taxon>
        <taxon>Lepidosauria</taxon>
        <taxon>Squamata</taxon>
        <taxon>Bifurcata</taxon>
        <taxon>Unidentata</taxon>
        <taxon>Episquamata</taxon>
        <taxon>Toxicofera</taxon>
        <taxon>Iguania</taxon>
        <taxon>Acrodonta</taxon>
        <taxon>Agamidae</taxon>
        <taxon>Agaminae</taxon>
        <taxon>Phrynocephalus</taxon>
    </lineage>
</organism>
<gene>
    <name evidence="3" type="ORF">JRQ81_008586</name>
</gene>
<dbReference type="Pfam" id="PF01927">
    <property type="entry name" value="Mut7-C"/>
    <property type="match status" value="1"/>
</dbReference>
<evidence type="ECO:0000256" key="1">
    <source>
        <dbReference type="SAM" id="MobiDB-lite"/>
    </source>
</evidence>
<dbReference type="InterPro" id="IPR002562">
    <property type="entry name" value="3'-5'_exonuclease_dom"/>
</dbReference>
<dbReference type="Pfam" id="PF01612">
    <property type="entry name" value="DNA_pol_A_exo1"/>
    <property type="match status" value="1"/>
</dbReference>
<dbReference type="InterPro" id="IPR036397">
    <property type="entry name" value="RNaseH_sf"/>
</dbReference>
<dbReference type="InterPro" id="IPR002782">
    <property type="entry name" value="Mut7-C_RNAse_dom"/>
</dbReference>
<dbReference type="InterPro" id="IPR012337">
    <property type="entry name" value="RNaseH-like_sf"/>
</dbReference>
<dbReference type="SMART" id="SM00474">
    <property type="entry name" value="35EXOc"/>
    <property type="match status" value="1"/>
</dbReference>
<protein>
    <recommendedName>
        <fullName evidence="2">3'-5' exonuclease domain-containing protein</fullName>
    </recommendedName>
</protein>
<reference evidence="3" key="1">
    <citation type="journal article" date="2023" name="DNA Res.">
        <title>Chromosome-level genome assembly of Phrynocephalus forsythii using third-generation DNA sequencing and Hi-C analysis.</title>
        <authorList>
            <person name="Qi Y."/>
            <person name="Zhao W."/>
            <person name="Zhao Y."/>
            <person name="Niu C."/>
            <person name="Cao S."/>
            <person name="Zhang Y."/>
        </authorList>
    </citation>
    <scope>NUCLEOTIDE SEQUENCE</scope>
    <source>
        <tissue evidence="3">Muscle</tissue>
    </source>
</reference>
<feature type="region of interest" description="Disordered" evidence="1">
    <location>
        <begin position="565"/>
        <end position="595"/>
    </location>
</feature>
<accession>A0A9Q0XBA7</accession>
<feature type="domain" description="3'-5' exonuclease" evidence="2">
    <location>
        <begin position="370"/>
        <end position="581"/>
    </location>
</feature>
<evidence type="ECO:0000313" key="4">
    <source>
        <dbReference type="Proteomes" id="UP001142489"/>
    </source>
</evidence>
<dbReference type="PANTHER" id="PTHR47765:SF2">
    <property type="entry name" value="EXONUCLEASE MUT-7 HOMOLOG"/>
    <property type="match status" value="1"/>
</dbReference>
<dbReference type="InterPro" id="IPR052408">
    <property type="entry name" value="Exonuclease_MUT-7-like"/>
</dbReference>
<keyword evidence="4" id="KW-1185">Reference proteome</keyword>
<dbReference type="GO" id="GO:0006139">
    <property type="term" value="P:nucleobase-containing compound metabolic process"/>
    <property type="evidence" value="ECO:0007669"/>
    <property type="project" value="InterPro"/>
</dbReference>
<dbReference type="Gene3D" id="3.30.420.10">
    <property type="entry name" value="Ribonuclease H-like superfamily/Ribonuclease H"/>
    <property type="match status" value="1"/>
</dbReference>
<dbReference type="OrthoDB" id="18193at2759"/>
<dbReference type="Proteomes" id="UP001142489">
    <property type="component" value="Unassembled WGS sequence"/>
</dbReference>
<dbReference type="GO" id="GO:0008408">
    <property type="term" value="F:3'-5' exonuclease activity"/>
    <property type="evidence" value="ECO:0007669"/>
    <property type="project" value="InterPro"/>
</dbReference>
<comment type="caution">
    <text evidence="3">The sequence shown here is derived from an EMBL/GenBank/DDBJ whole genome shotgun (WGS) entry which is preliminary data.</text>
</comment>